<organism evidence="4 5">
    <name type="scientific">Nonlabens agnitus</name>
    <dbReference type="NCBI Taxonomy" id="870484"/>
    <lineage>
        <taxon>Bacteria</taxon>
        <taxon>Pseudomonadati</taxon>
        <taxon>Bacteroidota</taxon>
        <taxon>Flavobacteriia</taxon>
        <taxon>Flavobacteriales</taxon>
        <taxon>Flavobacteriaceae</taxon>
        <taxon>Nonlabens</taxon>
    </lineage>
</organism>
<protein>
    <recommendedName>
        <fullName evidence="3">Thioredoxin domain-containing protein</fullName>
    </recommendedName>
</protein>
<dbReference type="PANTHER" id="PTHR42852:SF13">
    <property type="entry name" value="PROTEIN DIPZ"/>
    <property type="match status" value="1"/>
</dbReference>
<dbReference type="InterPro" id="IPR013766">
    <property type="entry name" value="Thioredoxin_domain"/>
</dbReference>
<accession>A0A2S9WUM1</accession>
<comment type="caution">
    <text evidence="4">The sequence shown here is derived from an EMBL/GenBank/DDBJ whole genome shotgun (WGS) entry which is preliminary data.</text>
</comment>
<evidence type="ECO:0000256" key="2">
    <source>
        <dbReference type="SAM" id="SignalP"/>
    </source>
</evidence>
<proteinExistence type="predicted"/>
<dbReference type="GO" id="GO:0016491">
    <property type="term" value="F:oxidoreductase activity"/>
    <property type="evidence" value="ECO:0007669"/>
    <property type="project" value="InterPro"/>
</dbReference>
<dbReference type="GO" id="GO:0016209">
    <property type="term" value="F:antioxidant activity"/>
    <property type="evidence" value="ECO:0007669"/>
    <property type="project" value="InterPro"/>
</dbReference>
<evidence type="ECO:0000313" key="5">
    <source>
        <dbReference type="Proteomes" id="UP000239532"/>
    </source>
</evidence>
<dbReference type="AlphaFoldDB" id="A0A2S9WUM1"/>
<keyword evidence="1" id="KW-0676">Redox-active center</keyword>
<evidence type="ECO:0000259" key="3">
    <source>
        <dbReference type="PROSITE" id="PS51352"/>
    </source>
</evidence>
<dbReference type="PANTHER" id="PTHR42852">
    <property type="entry name" value="THIOL:DISULFIDE INTERCHANGE PROTEIN DSBE"/>
    <property type="match status" value="1"/>
</dbReference>
<dbReference type="PROSITE" id="PS00194">
    <property type="entry name" value="THIOREDOXIN_1"/>
    <property type="match status" value="1"/>
</dbReference>
<feature type="chain" id="PRO_5015413679" description="Thioredoxin domain-containing protein" evidence="2">
    <location>
        <begin position="21"/>
        <end position="165"/>
    </location>
</feature>
<keyword evidence="5" id="KW-1185">Reference proteome</keyword>
<reference evidence="4 5" key="1">
    <citation type="submission" date="2016-11" db="EMBL/GenBank/DDBJ databases">
        <title>Trade-off between light-utilization and light-protection in marine flavobacteria.</title>
        <authorList>
            <person name="Kumagai Y."/>
        </authorList>
    </citation>
    <scope>NUCLEOTIDE SEQUENCE [LARGE SCALE GENOMIC DNA]</scope>
    <source>
        <strain evidence="4 5">JCM 17109</strain>
    </source>
</reference>
<dbReference type="InterPro" id="IPR050553">
    <property type="entry name" value="Thioredoxin_ResA/DsbE_sf"/>
</dbReference>
<dbReference type="SUPFAM" id="SSF52833">
    <property type="entry name" value="Thioredoxin-like"/>
    <property type="match status" value="1"/>
</dbReference>
<dbReference type="EMBL" id="MQUC01000003">
    <property type="protein sequence ID" value="PRP67165.1"/>
    <property type="molecule type" value="Genomic_DNA"/>
</dbReference>
<gene>
    <name evidence="4" type="ORF">BST86_08665</name>
</gene>
<dbReference type="Proteomes" id="UP000239532">
    <property type="component" value="Unassembled WGS sequence"/>
</dbReference>
<feature type="signal peptide" evidence="2">
    <location>
        <begin position="1"/>
        <end position="20"/>
    </location>
</feature>
<evidence type="ECO:0000313" key="4">
    <source>
        <dbReference type="EMBL" id="PRP67165.1"/>
    </source>
</evidence>
<dbReference type="PROSITE" id="PS51352">
    <property type="entry name" value="THIOREDOXIN_2"/>
    <property type="match status" value="1"/>
</dbReference>
<dbReference type="InterPro" id="IPR000866">
    <property type="entry name" value="AhpC/TSA"/>
</dbReference>
<dbReference type="InterPro" id="IPR017937">
    <property type="entry name" value="Thioredoxin_CS"/>
</dbReference>
<dbReference type="Pfam" id="PF00578">
    <property type="entry name" value="AhpC-TSA"/>
    <property type="match status" value="1"/>
</dbReference>
<dbReference type="CDD" id="cd02966">
    <property type="entry name" value="TlpA_like_family"/>
    <property type="match status" value="1"/>
</dbReference>
<sequence length="165" mass="18738">MLNYLPHVKKITLLLLIAIAAVSCTTREPSITEVVQRDYLTQLIDQPATDKVQVINFWATWCLPCVEELPAFVAIDDNEKVEVILISLDDVENVEELVNPFLQENNITATVKLLDDPYAAEWIPMVDQHWDGAIPATLIQKGSKKMFYNTSFTATELEEEVNKFL</sequence>
<dbReference type="Gene3D" id="3.40.30.10">
    <property type="entry name" value="Glutaredoxin"/>
    <property type="match status" value="1"/>
</dbReference>
<feature type="domain" description="Thioredoxin" evidence="3">
    <location>
        <begin position="13"/>
        <end position="165"/>
    </location>
</feature>
<dbReference type="InterPro" id="IPR036249">
    <property type="entry name" value="Thioredoxin-like_sf"/>
</dbReference>
<evidence type="ECO:0000256" key="1">
    <source>
        <dbReference type="ARBA" id="ARBA00023284"/>
    </source>
</evidence>
<keyword evidence="2" id="KW-0732">Signal</keyword>
<name>A0A2S9WUM1_9FLAO</name>